<sequence length="92" mass="10071">MSRLDPHRRRTLIVALILSALAFVGWAATRVLMWQALTAGGTAVRYSDSAPQPVDPFFVSNIAGALTFLVTVAALCSVIVLAFQWARSRRVR</sequence>
<reference evidence="2 3" key="1">
    <citation type="submission" date="2014-11" db="EMBL/GenBank/DDBJ databases">
        <title>Genome sequence of Microbacterium mangrovi MUSC 115(T).</title>
        <authorList>
            <person name="Lee L.-H."/>
        </authorList>
    </citation>
    <scope>NUCLEOTIDE SEQUENCE [LARGE SCALE GENOMIC DNA]</scope>
    <source>
        <strain evidence="2 3">MUSC 115</strain>
    </source>
</reference>
<accession>A0A0B2A444</accession>
<evidence type="ECO:0000256" key="1">
    <source>
        <dbReference type="SAM" id="Phobius"/>
    </source>
</evidence>
<comment type="caution">
    <text evidence="2">The sequence shown here is derived from an EMBL/GenBank/DDBJ whole genome shotgun (WGS) entry which is preliminary data.</text>
</comment>
<dbReference type="EMBL" id="JTDK01000006">
    <property type="protein sequence ID" value="KHK98244.1"/>
    <property type="molecule type" value="Genomic_DNA"/>
</dbReference>
<name>A0A0B2A444_9MICO</name>
<dbReference type="RefSeq" id="WP_039396414.1">
    <property type="nucleotide sequence ID" value="NZ_JTDK01000006.1"/>
</dbReference>
<dbReference type="AlphaFoldDB" id="A0A0B2A444"/>
<evidence type="ECO:0000313" key="3">
    <source>
        <dbReference type="Proteomes" id="UP000031030"/>
    </source>
</evidence>
<evidence type="ECO:0000313" key="2">
    <source>
        <dbReference type="EMBL" id="KHK98244.1"/>
    </source>
</evidence>
<keyword evidence="3" id="KW-1185">Reference proteome</keyword>
<feature type="transmembrane region" description="Helical" evidence="1">
    <location>
        <begin position="57"/>
        <end position="83"/>
    </location>
</feature>
<gene>
    <name evidence="2" type="ORF">LK09_04160</name>
</gene>
<keyword evidence="1" id="KW-0472">Membrane</keyword>
<organism evidence="2 3">
    <name type="scientific">Microbacterium mangrovi</name>
    <dbReference type="NCBI Taxonomy" id="1348253"/>
    <lineage>
        <taxon>Bacteria</taxon>
        <taxon>Bacillati</taxon>
        <taxon>Actinomycetota</taxon>
        <taxon>Actinomycetes</taxon>
        <taxon>Micrococcales</taxon>
        <taxon>Microbacteriaceae</taxon>
        <taxon>Microbacterium</taxon>
    </lineage>
</organism>
<keyword evidence="1" id="KW-0812">Transmembrane</keyword>
<feature type="transmembrane region" description="Helical" evidence="1">
    <location>
        <begin position="12"/>
        <end position="37"/>
    </location>
</feature>
<proteinExistence type="predicted"/>
<dbReference type="Proteomes" id="UP000031030">
    <property type="component" value="Unassembled WGS sequence"/>
</dbReference>
<protein>
    <submittedName>
        <fullName evidence="2">Uncharacterized protein</fullName>
    </submittedName>
</protein>
<keyword evidence="1" id="KW-1133">Transmembrane helix</keyword>